<evidence type="ECO:0000313" key="2">
    <source>
        <dbReference type="EMBL" id="CAK9058720.1"/>
    </source>
</evidence>
<feature type="region of interest" description="Disordered" evidence="1">
    <location>
        <begin position="318"/>
        <end position="347"/>
    </location>
</feature>
<organism evidence="2 3">
    <name type="scientific">Durusdinium trenchii</name>
    <dbReference type="NCBI Taxonomy" id="1381693"/>
    <lineage>
        <taxon>Eukaryota</taxon>
        <taxon>Sar</taxon>
        <taxon>Alveolata</taxon>
        <taxon>Dinophyceae</taxon>
        <taxon>Suessiales</taxon>
        <taxon>Symbiodiniaceae</taxon>
        <taxon>Durusdinium</taxon>
    </lineage>
</organism>
<evidence type="ECO:0000256" key="1">
    <source>
        <dbReference type="SAM" id="MobiDB-lite"/>
    </source>
</evidence>
<accession>A0ABP0N4L4</accession>
<dbReference type="Proteomes" id="UP001642464">
    <property type="component" value="Unassembled WGS sequence"/>
</dbReference>
<name>A0ABP0N4L4_9DINO</name>
<gene>
    <name evidence="2" type="ORF">SCF082_LOCUS31247</name>
</gene>
<proteinExistence type="predicted"/>
<comment type="caution">
    <text evidence="2">The sequence shown here is derived from an EMBL/GenBank/DDBJ whole genome shotgun (WGS) entry which is preliminary data.</text>
</comment>
<reference evidence="2 3" key="1">
    <citation type="submission" date="2024-02" db="EMBL/GenBank/DDBJ databases">
        <authorList>
            <person name="Chen Y."/>
            <person name="Shah S."/>
            <person name="Dougan E. K."/>
            <person name="Thang M."/>
            <person name="Chan C."/>
        </authorList>
    </citation>
    <scope>NUCLEOTIDE SEQUENCE [LARGE SCALE GENOMIC DNA]</scope>
</reference>
<evidence type="ECO:0000313" key="3">
    <source>
        <dbReference type="Proteomes" id="UP001642464"/>
    </source>
</evidence>
<protein>
    <submittedName>
        <fullName evidence="2">Uncharacterized protein</fullName>
    </submittedName>
</protein>
<keyword evidence="3" id="KW-1185">Reference proteome</keyword>
<dbReference type="EMBL" id="CAXAMM010026335">
    <property type="protein sequence ID" value="CAK9058720.1"/>
    <property type="molecule type" value="Genomic_DNA"/>
</dbReference>
<sequence>MAFWAGEYCWQASGELEMVKCKDLPLAGGGIARQELPWFAMNCPAGSLITSVQTRFLELTVHYRCKEMMFIGSCTEWITPNFASTDRAMMEARISCPSPDMGLQSTLASAPAGTMSGAASVSVRYRCCYTGPLVTSIALQRDAKLSWAQSRFNDYNGVYCPQRRDDTGRLQYEQSSSFRPSTTPKGLLAFDAVKGQWCLDWQGRRRRPLGCVDTYVAEPLDGAGLRTDAGGWSTVAVSDFNAELENLGIQTGRPPAFHQQALAPSHVPKRPKPSLLTFTSQIPGLGPAPECKTLVPDWRMVGEGLSKENPCYFVSGETADPAAEEPEVGEGASWTERTDDATDEGDTDAGFSYEKILGCFDRSIKRQLKLNHAIKEFSSNQLIGDTVLGVVRATCAWLASVAVAPVGFGSIVQTGEICQALVDSSQGVEGSVVQWQKDSKADSIYKADSEDCAGDQAAFSRLWCDIHCVKDAVNQGNRALRISLENAVRVLTGNMDRLTEHQSQLMVDQFDALRADLFPNAELPGVELQRFLVSKVRSIQALLFQPLDAAGQDVTGRAVRALSTELSSWTGDGPNVTHLLNKAETVHAAVKLTKQRHGLGRLQALTRNIGRAAVAIQDLARAQSHELGVYNHSSFAWKERQEQLLKSSVDRFEGDALFRDVGSVGASPVLLELDSTWWSLRATLDKYLSSAKRYAQAMGEVASMLQSYTSCSIQYAPVHGSFSHLMKAEKEHRKALDEAWSSAVPMTGLLVSKLVDSNAFVKLSIEDAKAAYELLHSEKQLCNEPGESGAKRAGQVLNQTLQQGLVGQTERQLATLFQELHLLQGRLPPSSDAENADVLQQSALRAQYAIRAARPFHQDFENFFTHNLRKPGSTLLQFCTEFDEKLRRLQAHGVKLPTTVQGKGHKAFVAEEGWGDLDEAFYQEDYGWEDDYEAPTIESWQDDDFGFDQEAGYYQYDNEHEDEEEGFVATSDDSALHEDVEPFTVDFKTYKSQEGVSQDAGQTPVAEGSRKIVLKDWKRIDHALNHTERQLQAMVTSELHAPPRPRLIWEVYAGGFICLLTDKEAFEGVETPYHVLDWKSMKLPRVARSSLAAEAQASSAAADNVEFIVRFWNELFNPQLELKSNLAVTESSLQPVLITDAKALYDTYHRDAFNHGSNDKRTALEVKVTHQQVESFGGRLKWVSSERQYGDGLTKLSARQLLADRLRHGSIKYTWDPTYTAAKKKLQLSWNYLESPGLEQLILANPLEEVRELQQIITMKDRIIRSLGGQQMQGHLIGVKEVVAMKDDIIRRLQSELDEQKRLSRGPESDGQPFTVLPGPPNEAYVPDHGSPVDRRIADFTNHRRNLVLFSRLQSEDAEDYYLYGQMLVRCCLDEAGAVLVQLCQAGPRRRTWQGLVLPLEDFVRRFEAPTHAQLEQHFRAAFRAAPRGEPVTTISDWSR</sequence>
<feature type="region of interest" description="Disordered" evidence="1">
    <location>
        <begin position="1300"/>
        <end position="1322"/>
    </location>
</feature>